<evidence type="ECO:0000259" key="6">
    <source>
        <dbReference type="SMART" id="SM00702"/>
    </source>
</evidence>
<dbReference type="PANTHER" id="PTHR10869">
    <property type="entry name" value="PROLYL 4-HYDROXYLASE ALPHA SUBUNIT"/>
    <property type="match status" value="1"/>
</dbReference>
<keyword evidence="2" id="KW-0479">Metal-binding</keyword>
<gene>
    <name evidence="7" type="ORF">PGH07_08680</name>
</gene>
<comment type="cofactor">
    <cofactor evidence="1">
        <name>L-ascorbate</name>
        <dbReference type="ChEBI" id="CHEBI:38290"/>
    </cofactor>
</comment>
<dbReference type="EMBL" id="JAQIBD010000003">
    <property type="protein sequence ID" value="MDM5272254.1"/>
    <property type="molecule type" value="Genomic_DNA"/>
</dbReference>
<reference evidence="7" key="1">
    <citation type="submission" date="2023-01" db="EMBL/GenBank/DDBJ databases">
        <title>Sulfurovum sp. zt1-1 genome assembly.</title>
        <authorList>
            <person name="Wang J."/>
        </authorList>
    </citation>
    <scope>NUCLEOTIDE SEQUENCE</scope>
    <source>
        <strain evidence="7">Zt1-1</strain>
    </source>
</reference>
<dbReference type="SMART" id="SM00702">
    <property type="entry name" value="P4Hc"/>
    <property type="match status" value="1"/>
</dbReference>
<dbReference type="InterPro" id="IPR045054">
    <property type="entry name" value="P4HA-like"/>
</dbReference>
<dbReference type="InterPro" id="IPR006620">
    <property type="entry name" value="Pro_4_hyd_alph"/>
</dbReference>
<proteinExistence type="predicted"/>
<organism evidence="7 8">
    <name type="scientific">Sulfurovum zhangzhouensis</name>
    <dbReference type="NCBI Taxonomy" id="3019067"/>
    <lineage>
        <taxon>Bacteria</taxon>
        <taxon>Pseudomonadati</taxon>
        <taxon>Campylobacterota</taxon>
        <taxon>Epsilonproteobacteria</taxon>
        <taxon>Campylobacterales</taxon>
        <taxon>Sulfurovaceae</taxon>
        <taxon>Sulfurovum</taxon>
    </lineage>
</organism>
<dbReference type="InterPro" id="IPR044862">
    <property type="entry name" value="Pro_4_hyd_alph_FE2OG_OXY"/>
</dbReference>
<evidence type="ECO:0000313" key="7">
    <source>
        <dbReference type="EMBL" id="MDM5272254.1"/>
    </source>
</evidence>
<comment type="caution">
    <text evidence="7">The sequence shown here is derived from an EMBL/GenBank/DDBJ whole genome shotgun (WGS) entry which is preliminary data.</text>
</comment>
<evidence type="ECO:0000313" key="8">
    <source>
        <dbReference type="Proteomes" id="UP001169069"/>
    </source>
</evidence>
<evidence type="ECO:0000256" key="5">
    <source>
        <dbReference type="ARBA" id="ARBA00023004"/>
    </source>
</evidence>
<evidence type="ECO:0000256" key="3">
    <source>
        <dbReference type="ARBA" id="ARBA00022964"/>
    </source>
</evidence>
<keyword evidence="5" id="KW-0408">Iron</keyword>
<feature type="domain" description="Prolyl 4-hydroxylase alpha subunit" evidence="6">
    <location>
        <begin position="31"/>
        <end position="237"/>
    </location>
</feature>
<dbReference type="RefSeq" id="WP_289414040.1">
    <property type="nucleotide sequence ID" value="NZ_JAQIBD010000003.1"/>
</dbReference>
<dbReference type="Pfam" id="PF13640">
    <property type="entry name" value="2OG-FeII_Oxy_3"/>
    <property type="match status" value="1"/>
</dbReference>
<keyword evidence="3" id="KW-0223">Dioxygenase</keyword>
<dbReference type="Gene3D" id="2.60.120.620">
    <property type="entry name" value="q2cbj1_9rhob like domain"/>
    <property type="match status" value="1"/>
</dbReference>
<keyword evidence="4" id="KW-0560">Oxidoreductase</keyword>
<dbReference type="Proteomes" id="UP001169069">
    <property type="component" value="Unassembled WGS sequence"/>
</dbReference>
<protein>
    <submittedName>
        <fullName evidence="7">2OG-Fe(II) oxygenase</fullName>
    </submittedName>
</protein>
<dbReference type="PANTHER" id="PTHR10869:SF246">
    <property type="entry name" value="TRANSMEMBRANE PROLYL 4-HYDROXYLASE"/>
    <property type="match status" value="1"/>
</dbReference>
<evidence type="ECO:0000256" key="2">
    <source>
        <dbReference type="ARBA" id="ARBA00022723"/>
    </source>
</evidence>
<name>A0ABT7QZJ3_9BACT</name>
<accession>A0ABT7QZJ3</accession>
<evidence type="ECO:0000256" key="1">
    <source>
        <dbReference type="ARBA" id="ARBA00001961"/>
    </source>
</evidence>
<keyword evidence="8" id="KW-1185">Reference proteome</keyword>
<evidence type="ECO:0000256" key="4">
    <source>
        <dbReference type="ARBA" id="ARBA00023002"/>
    </source>
</evidence>
<sequence length="240" mass="27838">MIQISNHVYCDKRLEQLEITNRLLPNPYRETPYLIIKNFFTPELCKHLASLVKKDEDAQAAKVKQESISGIIEADIVTKYRKTNIYTLDDFYSEYYEKQFLKYKPVIEEYFGAVMTLSTDIQVLEYKEGYFYVKHADDSSELVDEDGQTVAFKCVAPERKLTTVLFATSHICNSDDDNDGFSGGELLFNYFYDKEGNPVKIKPQAGDMVVFPSNPYFSHEVLPVQKGYRLTLVQWHDAIW</sequence>